<dbReference type="GO" id="GO:0016758">
    <property type="term" value="F:hexosyltransferase activity"/>
    <property type="evidence" value="ECO:0007669"/>
    <property type="project" value="InterPro"/>
</dbReference>
<dbReference type="AlphaFoldDB" id="A0A3R8MRM3"/>
<evidence type="ECO:0000313" key="3">
    <source>
        <dbReference type="Proteomes" id="UP000270261"/>
    </source>
</evidence>
<accession>A0A3R8MRM3</accession>
<dbReference type="InterPro" id="IPR007235">
    <property type="entry name" value="Glyco_trans_28_C"/>
</dbReference>
<protein>
    <submittedName>
        <fullName evidence="2">Glycosyl transferase family 28</fullName>
    </submittedName>
</protein>
<keyword evidence="3" id="KW-1185">Reference proteome</keyword>
<dbReference type="PANTHER" id="PTHR21015">
    <property type="entry name" value="UDP-N-ACETYLGLUCOSAMINE--N-ACETYLMURAMYL-(PENTAPEPTIDE) PYROPHOSPHORYL-UNDECAPRENOL N-ACETYLGLUCOSAMINE TRANSFERASE 1"/>
    <property type="match status" value="1"/>
</dbReference>
<organism evidence="2 3">
    <name type="scientific">Lautropia dentalis</name>
    <dbReference type="NCBI Taxonomy" id="2490857"/>
    <lineage>
        <taxon>Bacteria</taxon>
        <taxon>Pseudomonadati</taxon>
        <taxon>Pseudomonadota</taxon>
        <taxon>Betaproteobacteria</taxon>
        <taxon>Burkholderiales</taxon>
        <taxon>Burkholderiaceae</taxon>
        <taxon>Lautropia</taxon>
    </lineage>
</organism>
<dbReference type="SUPFAM" id="SSF53756">
    <property type="entry name" value="UDP-Glycosyltransferase/glycogen phosphorylase"/>
    <property type="match status" value="1"/>
</dbReference>
<dbReference type="Proteomes" id="UP000270261">
    <property type="component" value="Unassembled WGS sequence"/>
</dbReference>
<dbReference type="Gene3D" id="3.40.50.2000">
    <property type="entry name" value="Glycogen Phosphorylase B"/>
    <property type="match status" value="1"/>
</dbReference>
<keyword evidence="2" id="KW-0808">Transferase</keyword>
<feature type="domain" description="Glycosyl transferase family 28 C-terminal" evidence="1">
    <location>
        <begin position="286"/>
        <end position="377"/>
    </location>
</feature>
<evidence type="ECO:0000259" key="1">
    <source>
        <dbReference type="Pfam" id="PF04101"/>
    </source>
</evidence>
<proteinExistence type="predicted"/>
<name>A0A3R8MRM3_9BURK</name>
<sequence length="417" mass="44748">MPRSSVTRTVPRIALYSHDTMGLGHIRRNTLLAQTLIRPPLSADVLLVSGIRESGAFPLPKGIDSITLPAYQKQPDGSYRPRALGLSLQELIDLRARTILAALTAFAPGLFIVDNVPRGALAELDTVLPVLRARGTRIVLGLRDIIDTPDVVARQWEKQQNASALEQWFDAIWIYGDTRLYDTVAAYGLNHLHGVQVTPVGYLDASLRQEGRTEGTTSPGMAGSVLATHEPPYALCMMGGGQDGLAVAEAFARAPLPAGWRGIILTGSMMPPAARARLQALVAHRPELQLLSFSSEPLALIRAASAVVAMAGYNSTMEVLALEKNTLLVPRVVPREEQWLRARRLADLGLVHCLHPDELSPERVGAWLAGAASPSPRPRAREVLDFSGLQRVATLAAGLLQASPDNPAPPDGAPPGP</sequence>
<dbReference type="EMBL" id="RRUE01000001">
    <property type="protein sequence ID" value="RRN44918.1"/>
    <property type="molecule type" value="Genomic_DNA"/>
</dbReference>
<dbReference type="Pfam" id="PF04101">
    <property type="entry name" value="Glyco_tran_28_C"/>
    <property type="match status" value="1"/>
</dbReference>
<comment type="caution">
    <text evidence="2">The sequence shown here is derived from an EMBL/GenBank/DDBJ whole genome shotgun (WGS) entry which is preliminary data.</text>
</comment>
<reference evidence="2 3" key="1">
    <citation type="submission" date="2018-11" db="EMBL/GenBank/DDBJ databases">
        <title>Genome sequencing of Lautropia sp. KCOM 2505 (= ChDC F240).</title>
        <authorList>
            <person name="Kook J.-K."/>
            <person name="Park S.-N."/>
            <person name="Lim Y.K."/>
        </authorList>
    </citation>
    <scope>NUCLEOTIDE SEQUENCE [LARGE SCALE GENOMIC DNA]</scope>
    <source>
        <strain evidence="2 3">KCOM 2505</strain>
    </source>
</reference>
<dbReference type="OrthoDB" id="9802126at2"/>
<dbReference type="PANTHER" id="PTHR21015:SF28">
    <property type="entry name" value="SLL1722 PROTEIN"/>
    <property type="match status" value="1"/>
</dbReference>
<gene>
    <name evidence="2" type="ORF">EHV23_01160</name>
</gene>
<dbReference type="RefSeq" id="WP_125094350.1">
    <property type="nucleotide sequence ID" value="NZ_RRUE01000001.1"/>
</dbReference>
<evidence type="ECO:0000313" key="2">
    <source>
        <dbReference type="EMBL" id="RRN44918.1"/>
    </source>
</evidence>